<reference evidence="2 3" key="1">
    <citation type="submission" date="2019-05" db="EMBL/GenBank/DDBJ databases">
        <title>Algicella ahnfeltiae gen. nov., sp. nov., a novel marine bacterium of the family Flavobacteriaceae isolated from a red alga.</title>
        <authorList>
            <person name="Nedashkovskaya O.I."/>
            <person name="Kukhlevskiy A.D."/>
            <person name="Kim S.-G."/>
            <person name="Zhukova N.V."/>
            <person name="Mikhailov V.V."/>
        </authorList>
    </citation>
    <scope>NUCLEOTIDE SEQUENCE [LARGE SCALE GENOMIC DNA]</scope>
    <source>
        <strain evidence="2 3">10Alg115</strain>
    </source>
</reference>
<gene>
    <name evidence="2" type="ORF">FF125_18015</name>
</gene>
<evidence type="ECO:0000313" key="3">
    <source>
        <dbReference type="Proteomes" id="UP000306229"/>
    </source>
</evidence>
<sequence length="449" mass="51390">MRKKGLYFFIVVVIVLVVLYVWRYKQAQIFENRVPANATSVVNVNLRQIENHLLFDFLTNPITYLKSRKKKDSIKKPRTSLTKGISIPRNVLFYTNPTDLNSNWFSSIVDINDTEELFKFLLKEGFKKTENEGVIFFSKANFVLSIKGERLIIALKTNHKVPVNAAVVALFSEKDYLTEDAEILRPIVNSGSDICFSLGEDELNANFKEGLFELEGSLKSDLFLANENPIADADGVISMSGQLNRNNAVFKQFLTDKKDKFNAFTHLSLDSIVDKWNGNFNMNITSIEQKTDTIVSYEYDDDFNKVEIKSTQEKSIPKLYLGLGQENTSVLSDYFYSKNAIQIIENDTVFTTIPIFKFLVTNAGDNFELRVNKRGNTSNDATKASKLNLYVDVEKYEHSPLDFPLNKDQEKLLKTIKTAKLDWATDNRFSMKINIKDVNRNFLGKLLKQ</sequence>
<name>A0A5B7TY95_9FLAO</name>
<dbReference type="EMBL" id="CP040749">
    <property type="protein sequence ID" value="QCX40251.1"/>
    <property type="molecule type" value="Genomic_DNA"/>
</dbReference>
<accession>A0A5B7TY95</accession>
<keyword evidence="1" id="KW-0812">Transmembrane</keyword>
<organism evidence="2 3">
    <name type="scientific">Aureibaculum algae</name>
    <dbReference type="NCBI Taxonomy" id="2584122"/>
    <lineage>
        <taxon>Bacteria</taxon>
        <taxon>Pseudomonadati</taxon>
        <taxon>Bacteroidota</taxon>
        <taxon>Flavobacteriia</taxon>
        <taxon>Flavobacteriales</taxon>
        <taxon>Flavobacteriaceae</taxon>
        <taxon>Aureibaculum</taxon>
    </lineage>
</organism>
<dbReference type="OrthoDB" id="637901at2"/>
<evidence type="ECO:0000313" key="2">
    <source>
        <dbReference type="EMBL" id="QCX40251.1"/>
    </source>
</evidence>
<dbReference type="KEGG" id="fbe:FF125_18015"/>
<dbReference type="Proteomes" id="UP000306229">
    <property type="component" value="Chromosome"/>
</dbReference>
<feature type="transmembrane region" description="Helical" evidence="1">
    <location>
        <begin position="6"/>
        <end position="23"/>
    </location>
</feature>
<keyword evidence="1" id="KW-1133">Transmembrane helix</keyword>
<keyword evidence="3" id="KW-1185">Reference proteome</keyword>
<dbReference type="RefSeq" id="WP_138951104.1">
    <property type="nucleotide sequence ID" value="NZ_CP040749.1"/>
</dbReference>
<dbReference type="AlphaFoldDB" id="A0A5B7TY95"/>
<protein>
    <submittedName>
        <fullName evidence="2">Uncharacterized protein</fullName>
    </submittedName>
</protein>
<proteinExistence type="predicted"/>
<keyword evidence="1" id="KW-0472">Membrane</keyword>
<evidence type="ECO:0000256" key="1">
    <source>
        <dbReference type="SAM" id="Phobius"/>
    </source>
</evidence>